<comment type="caution">
    <text evidence="1">The sequence shown here is derived from an EMBL/GenBank/DDBJ whole genome shotgun (WGS) entry which is preliminary data.</text>
</comment>
<dbReference type="SUPFAM" id="SSF102588">
    <property type="entry name" value="LmbE-like"/>
    <property type="match status" value="1"/>
</dbReference>
<dbReference type="PANTHER" id="PTHR12993">
    <property type="entry name" value="N-ACETYLGLUCOSAMINYL-PHOSPHATIDYLINOSITOL DE-N-ACETYLASE-RELATED"/>
    <property type="match status" value="1"/>
</dbReference>
<dbReference type="Pfam" id="PF02585">
    <property type="entry name" value="PIG-L"/>
    <property type="match status" value="1"/>
</dbReference>
<evidence type="ECO:0008006" key="3">
    <source>
        <dbReference type="Google" id="ProtNLM"/>
    </source>
</evidence>
<protein>
    <recommendedName>
        <fullName evidence="3">PIG-L family deacetylase</fullName>
    </recommendedName>
</protein>
<evidence type="ECO:0000313" key="1">
    <source>
        <dbReference type="EMBL" id="PJA40465.1"/>
    </source>
</evidence>
<gene>
    <name evidence="1" type="ORF">CO179_02190</name>
</gene>
<dbReference type="Gene3D" id="3.40.50.10320">
    <property type="entry name" value="LmbE-like"/>
    <property type="match status" value="1"/>
</dbReference>
<dbReference type="GO" id="GO:0016811">
    <property type="term" value="F:hydrolase activity, acting on carbon-nitrogen (but not peptide) bonds, in linear amides"/>
    <property type="evidence" value="ECO:0007669"/>
    <property type="project" value="TreeGrafter"/>
</dbReference>
<dbReference type="InterPro" id="IPR003737">
    <property type="entry name" value="GlcNAc_PI_deacetylase-related"/>
</dbReference>
<dbReference type="PANTHER" id="PTHR12993:SF11">
    <property type="entry name" value="N-ACETYLGLUCOSAMINYL-PHOSPHATIDYLINOSITOL DE-N-ACETYLASE"/>
    <property type="match status" value="1"/>
</dbReference>
<name>A0A2M7X2R8_UNCKA</name>
<sequence length="256" mass="28805">MKKTKNTKQLNKNVQVVSTPSVLVISAHADDHIACAGTLLKLKDMGYAINEIVLTTSEEGRDFRDPEGDYNVAELRSQELSKASEFLGVSNTFMFGEEDLNLQYSKELVFRVVQIIRTLRPRVGIMHSSFDWHPDHRAAFAISSEAFKMAATGIQPEKGDQWRTPVVIAAEGMLPVQPNILVDVTAYAQKKLTLWKIYESQAKPKAINFEESLMQVRGYHVRRPGSFMAEAFTTDPTSPMLLFDDGTNQKEVECDF</sequence>
<dbReference type="AlphaFoldDB" id="A0A2M7X2R8"/>
<dbReference type="EMBL" id="PFWZ01000080">
    <property type="protein sequence ID" value="PJA40465.1"/>
    <property type="molecule type" value="Genomic_DNA"/>
</dbReference>
<proteinExistence type="predicted"/>
<accession>A0A2M7X2R8</accession>
<dbReference type="Proteomes" id="UP000231195">
    <property type="component" value="Unassembled WGS sequence"/>
</dbReference>
<reference evidence="2" key="1">
    <citation type="submission" date="2017-09" db="EMBL/GenBank/DDBJ databases">
        <title>Depth-based differentiation of microbial function through sediment-hosted aquifers and enrichment of novel symbionts in the deep terrestrial subsurface.</title>
        <authorList>
            <person name="Probst A.J."/>
            <person name="Ladd B."/>
            <person name="Jarett J.K."/>
            <person name="Geller-Mcgrath D.E."/>
            <person name="Sieber C.M.K."/>
            <person name="Emerson J.B."/>
            <person name="Anantharaman K."/>
            <person name="Thomas B.C."/>
            <person name="Malmstrom R."/>
            <person name="Stieglmeier M."/>
            <person name="Klingl A."/>
            <person name="Woyke T."/>
            <person name="Ryan C.M."/>
            <person name="Banfield J.F."/>
        </authorList>
    </citation>
    <scope>NUCLEOTIDE SEQUENCE [LARGE SCALE GENOMIC DNA]</scope>
</reference>
<dbReference type="InterPro" id="IPR024078">
    <property type="entry name" value="LmbE-like_dom_sf"/>
</dbReference>
<evidence type="ECO:0000313" key="2">
    <source>
        <dbReference type="Proteomes" id="UP000231195"/>
    </source>
</evidence>
<organism evidence="1 2">
    <name type="scientific">candidate division WWE3 bacterium CG_4_9_14_3_um_filter_39_7</name>
    <dbReference type="NCBI Taxonomy" id="1975080"/>
    <lineage>
        <taxon>Bacteria</taxon>
        <taxon>Katanobacteria</taxon>
    </lineage>
</organism>